<accession>A0A975DEY9</accession>
<evidence type="ECO:0000313" key="2">
    <source>
        <dbReference type="Proteomes" id="UP000682739"/>
    </source>
</evidence>
<reference evidence="1" key="1">
    <citation type="submission" date="2021-03" db="EMBL/GenBank/DDBJ databases">
        <title>Description of Psychrosphaera ytuae sp. nov. isolated from deep sea sediment of South China Sea.</title>
        <authorList>
            <person name="Zhang J."/>
            <person name="Xu X.-D."/>
        </authorList>
    </citation>
    <scope>NUCLEOTIDE SEQUENCE</scope>
    <source>
        <strain evidence="1">MTZ26</strain>
    </source>
</reference>
<dbReference type="KEGG" id="psym:J1N51_13460"/>
<sequence>MMTDAAYIRSGRNTIIHKVRKLDLLLVNDLENPVVKVTQNGLIEHDGPVPRNRREAKDSYCEVVNISSPDVFGEPKTLLFVQCLNGKEYKVDYSKVGTPLFIRVHQQSYI</sequence>
<gene>
    <name evidence="1" type="ORF">J1N51_13460</name>
</gene>
<dbReference type="AlphaFoldDB" id="A0A975DEY9"/>
<dbReference type="EMBL" id="CP072110">
    <property type="protein sequence ID" value="QTH65409.1"/>
    <property type="molecule type" value="Genomic_DNA"/>
</dbReference>
<evidence type="ECO:0000313" key="1">
    <source>
        <dbReference type="EMBL" id="QTH65409.1"/>
    </source>
</evidence>
<organism evidence="1 2">
    <name type="scientific">Psychrosphaera ytuae</name>
    <dbReference type="NCBI Taxonomy" id="2820710"/>
    <lineage>
        <taxon>Bacteria</taxon>
        <taxon>Pseudomonadati</taxon>
        <taxon>Pseudomonadota</taxon>
        <taxon>Gammaproteobacteria</taxon>
        <taxon>Alteromonadales</taxon>
        <taxon>Pseudoalteromonadaceae</taxon>
        <taxon>Psychrosphaera</taxon>
    </lineage>
</organism>
<proteinExistence type="predicted"/>
<name>A0A975DEY9_9GAMM</name>
<dbReference type="RefSeq" id="WP_208833444.1">
    <property type="nucleotide sequence ID" value="NZ_CP072110.1"/>
</dbReference>
<protein>
    <submittedName>
        <fullName evidence="1">Uncharacterized protein</fullName>
    </submittedName>
</protein>
<dbReference type="Proteomes" id="UP000682739">
    <property type="component" value="Chromosome"/>
</dbReference>
<keyword evidence="2" id="KW-1185">Reference proteome</keyword>